<proteinExistence type="predicted"/>
<dbReference type="GO" id="GO:0015171">
    <property type="term" value="F:amino acid transmembrane transporter activity"/>
    <property type="evidence" value="ECO:0007669"/>
    <property type="project" value="TreeGrafter"/>
</dbReference>
<dbReference type="Pfam" id="PF01810">
    <property type="entry name" value="LysE"/>
    <property type="match status" value="1"/>
</dbReference>
<dbReference type="STRING" id="1221500.ABE65_005665"/>
<feature type="transmembrane region" description="Helical" evidence="6">
    <location>
        <begin position="156"/>
        <end position="177"/>
    </location>
</feature>
<evidence type="ECO:0000256" key="2">
    <source>
        <dbReference type="ARBA" id="ARBA00022475"/>
    </source>
</evidence>
<evidence type="ECO:0000256" key="4">
    <source>
        <dbReference type="ARBA" id="ARBA00022989"/>
    </source>
</evidence>
<evidence type="ECO:0000313" key="7">
    <source>
        <dbReference type="EMBL" id="ANC76319.1"/>
    </source>
</evidence>
<gene>
    <name evidence="7" type="ORF">ABE65_005665</name>
</gene>
<feature type="transmembrane region" description="Helical" evidence="6">
    <location>
        <begin position="44"/>
        <end position="68"/>
    </location>
</feature>
<dbReference type="GO" id="GO:0005886">
    <property type="term" value="C:plasma membrane"/>
    <property type="evidence" value="ECO:0007669"/>
    <property type="project" value="UniProtKB-SubCell"/>
</dbReference>
<feature type="transmembrane region" description="Helical" evidence="6">
    <location>
        <begin position="189"/>
        <end position="210"/>
    </location>
</feature>
<feature type="transmembrane region" description="Helical" evidence="6">
    <location>
        <begin position="118"/>
        <end position="144"/>
    </location>
</feature>
<keyword evidence="8" id="KW-1185">Reference proteome</keyword>
<keyword evidence="5 6" id="KW-0472">Membrane</keyword>
<name>A0A161J6K7_9BACL</name>
<dbReference type="Proteomes" id="UP000076623">
    <property type="component" value="Chromosome"/>
</dbReference>
<dbReference type="KEGG" id="fpn:ABE65_005665"/>
<feature type="transmembrane region" description="Helical" evidence="6">
    <location>
        <begin position="12"/>
        <end position="32"/>
    </location>
</feature>
<keyword evidence="3 6" id="KW-0812">Transmembrane</keyword>
<evidence type="ECO:0000313" key="8">
    <source>
        <dbReference type="Proteomes" id="UP000076623"/>
    </source>
</evidence>
<sequence length="218" mass="24405">MSCPSYTWRSSMILKYVLLGLSLAAPIGPVNAAQMDRGIKYGFWQAWMVGLGATVADALYMLMVYMGLVSYINTPFIKTFLWLFGSFVLLYTGLETFKKAAVEKKSSQQDYTVHNSRSFMAGFLMSLTNPLTILFWLGIYGSILAETATKYSLEDLLLYSTAIFSGILLWDFTMAIVSSSFRKMLADRILNWISKLSGLSLIGFGFYFGYKGISLLLS</sequence>
<comment type="subcellular location">
    <subcellularLocation>
        <location evidence="1">Cell membrane</location>
        <topology evidence="1">Multi-pass membrane protein</topology>
    </subcellularLocation>
</comment>
<keyword evidence="4 6" id="KW-1133">Transmembrane helix</keyword>
<accession>A0A161J6K7</accession>
<dbReference type="PANTHER" id="PTHR30086">
    <property type="entry name" value="ARGININE EXPORTER PROTEIN ARGO"/>
    <property type="match status" value="1"/>
</dbReference>
<organism evidence="7 8">
    <name type="scientific">Fictibacillus phosphorivorans</name>
    <dbReference type="NCBI Taxonomy" id="1221500"/>
    <lineage>
        <taxon>Bacteria</taxon>
        <taxon>Bacillati</taxon>
        <taxon>Bacillota</taxon>
        <taxon>Bacilli</taxon>
        <taxon>Bacillales</taxon>
        <taxon>Fictibacillaceae</taxon>
        <taxon>Fictibacillus</taxon>
    </lineage>
</organism>
<dbReference type="EMBL" id="CP015378">
    <property type="protein sequence ID" value="ANC76319.1"/>
    <property type="molecule type" value="Genomic_DNA"/>
</dbReference>
<dbReference type="AlphaFoldDB" id="A0A161J6K7"/>
<reference evidence="7 8" key="1">
    <citation type="submission" date="2016-04" db="EMBL/GenBank/DDBJ databases">
        <title>Complete genome sequence of Fictibacillus phosphorivorans G25-29, a strain toxic to nematodes.</title>
        <authorList>
            <person name="Zheng Z."/>
        </authorList>
    </citation>
    <scope>NUCLEOTIDE SEQUENCE [LARGE SCALE GENOMIC DNA]</scope>
    <source>
        <strain evidence="7 8">G25-29</strain>
    </source>
</reference>
<dbReference type="PANTHER" id="PTHR30086:SF6">
    <property type="entry name" value="AMINO ACID EFFLUX PROTEIN YCGF-RELATED"/>
    <property type="match status" value="1"/>
</dbReference>
<evidence type="ECO:0000256" key="1">
    <source>
        <dbReference type="ARBA" id="ARBA00004651"/>
    </source>
</evidence>
<protein>
    <submittedName>
        <fullName evidence="7">Amino acid transporter</fullName>
    </submittedName>
</protein>
<dbReference type="InterPro" id="IPR001123">
    <property type="entry name" value="LeuE-type"/>
</dbReference>
<keyword evidence="2" id="KW-1003">Cell membrane</keyword>
<evidence type="ECO:0000256" key="5">
    <source>
        <dbReference type="ARBA" id="ARBA00023136"/>
    </source>
</evidence>
<evidence type="ECO:0000256" key="3">
    <source>
        <dbReference type="ARBA" id="ARBA00022692"/>
    </source>
</evidence>
<evidence type="ECO:0000256" key="6">
    <source>
        <dbReference type="SAM" id="Phobius"/>
    </source>
</evidence>
<feature type="transmembrane region" description="Helical" evidence="6">
    <location>
        <begin position="80"/>
        <end position="97"/>
    </location>
</feature>